<accession>A0A842HBP3</accession>
<keyword evidence="2" id="KW-1185">Reference proteome</keyword>
<sequence>MSANGDSYSLNPMVELTFGEDFLSVEGAGESVDSEELGLLLSTLCRSSENCGSALQAGALQGMLTWNPGRAFRLQRRNGDFRYQFWEGVTGWEDFDDVPWDQVLATDCLLDVTRAEMIDRLCDLPGVSWAGVRDFESGVWEECACDMSIGQEYLAQATRLVLQLDVLLKGHGCPRGHLRLDFEKAMLWAWVNSRDDYLMVLTEPELALVSRGGLLRISEAFMLL</sequence>
<protein>
    <submittedName>
        <fullName evidence="1">Uncharacterized protein</fullName>
    </submittedName>
</protein>
<dbReference type="AlphaFoldDB" id="A0A842HBP3"/>
<proteinExistence type="predicted"/>
<reference evidence="1 2" key="1">
    <citation type="submission" date="2020-07" db="EMBL/GenBank/DDBJ databases">
        <authorList>
            <person name="Feng X."/>
        </authorList>
    </citation>
    <scope>NUCLEOTIDE SEQUENCE [LARGE SCALE GENOMIC DNA]</scope>
    <source>
        <strain evidence="1 2">JCM31066</strain>
    </source>
</reference>
<dbReference type="Proteomes" id="UP000546464">
    <property type="component" value="Unassembled WGS sequence"/>
</dbReference>
<gene>
    <name evidence="1" type="ORF">H5P28_02520</name>
</gene>
<dbReference type="RefSeq" id="WP_185674122.1">
    <property type="nucleotide sequence ID" value="NZ_JACHVB010000012.1"/>
</dbReference>
<organism evidence="1 2">
    <name type="scientific">Ruficoccus amylovorans</name>
    <dbReference type="NCBI Taxonomy" id="1804625"/>
    <lineage>
        <taxon>Bacteria</taxon>
        <taxon>Pseudomonadati</taxon>
        <taxon>Verrucomicrobiota</taxon>
        <taxon>Opitutia</taxon>
        <taxon>Puniceicoccales</taxon>
        <taxon>Cerasicoccaceae</taxon>
        <taxon>Ruficoccus</taxon>
    </lineage>
</organism>
<dbReference type="EMBL" id="JACHVB010000012">
    <property type="protein sequence ID" value="MBC2593126.1"/>
    <property type="molecule type" value="Genomic_DNA"/>
</dbReference>
<evidence type="ECO:0000313" key="2">
    <source>
        <dbReference type="Proteomes" id="UP000546464"/>
    </source>
</evidence>
<comment type="caution">
    <text evidence="1">The sequence shown here is derived from an EMBL/GenBank/DDBJ whole genome shotgun (WGS) entry which is preliminary data.</text>
</comment>
<name>A0A842HBP3_9BACT</name>
<evidence type="ECO:0000313" key="1">
    <source>
        <dbReference type="EMBL" id="MBC2593126.1"/>
    </source>
</evidence>